<dbReference type="InterPro" id="IPR001509">
    <property type="entry name" value="Epimerase_deHydtase"/>
</dbReference>
<dbReference type="Pfam" id="PF01370">
    <property type="entry name" value="Epimerase"/>
    <property type="match status" value="1"/>
</dbReference>
<gene>
    <name evidence="2" type="ORF">ThimaDRAFT_0470</name>
</gene>
<dbReference type="PANTHER" id="PTHR43245:SF13">
    <property type="entry name" value="UDP-D-APIOSE_UDP-D-XYLOSE SYNTHASE 2"/>
    <property type="match status" value="1"/>
</dbReference>
<dbReference type="Proteomes" id="UP000005459">
    <property type="component" value="Unassembled WGS sequence"/>
</dbReference>
<dbReference type="CDD" id="cd08946">
    <property type="entry name" value="SDR_e"/>
    <property type="match status" value="1"/>
</dbReference>
<dbReference type="RefSeq" id="WP_007191348.1">
    <property type="nucleotide sequence ID" value="NZ_AFWV01000001.1"/>
</dbReference>
<evidence type="ECO:0000313" key="3">
    <source>
        <dbReference type="Proteomes" id="UP000005459"/>
    </source>
</evidence>
<dbReference type="eggNOG" id="COG0451">
    <property type="taxonomic scope" value="Bacteria"/>
</dbReference>
<feature type="domain" description="NAD-dependent epimerase/dehydratase" evidence="1">
    <location>
        <begin position="4"/>
        <end position="215"/>
    </location>
</feature>
<dbReference type="AlphaFoldDB" id="F9U6B9"/>
<evidence type="ECO:0000259" key="1">
    <source>
        <dbReference type="Pfam" id="PF01370"/>
    </source>
</evidence>
<dbReference type="STRING" id="768671.ThimaDRAFT_0470"/>
<organism evidence="2 3">
    <name type="scientific">Thiocapsa marina 5811</name>
    <dbReference type="NCBI Taxonomy" id="768671"/>
    <lineage>
        <taxon>Bacteria</taxon>
        <taxon>Pseudomonadati</taxon>
        <taxon>Pseudomonadota</taxon>
        <taxon>Gammaproteobacteria</taxon>
        <taxon>Chromatiales</taxon>
        <taxon>Chromatiaceae</taxon>
        <taxon>Thiocapsa</taxon>
    </lineage>
</organism>
<evidence type="ECO:0000313" key="2">
    <source>
        <dbReference type="EMBL" id="EGV20692.1"/>
    </source>
</evidence>
<protein>
    <submittedName>
        <fullName evidence="2">NAD-dependent epimerase/dehydratase</fullName>
    </submittedName>
</protein>
<dbReference type="SUPFAM" id="SSF51735">
    <property type="entry name" value="NAD(P)-binding Rossmann-fold domains"/>
    <property type="match status" value="1"/>
</dbReference>
<dbReference type="InterPro" id="IPR036291">
    <property type="entry name" value="NAD(P)-bd_dom_sf"/>
</dbReference>
<sequence length="277" mass="30617">MTTIALTGATGFVGRQILRHLVEQGHRVRIIVRTGTVPEDLGTANLHVIETDDLFSEPHERLYQALQGVETLIHTAWYAEPGQYLTSPINIECLTGTLRLAQAFQEAGGRRFVGVGTCAEYDLDAGMLKTTTPLKPNILYAACKASVFQVLSQLLPAADVEFAWCRLFYLYGEGEDSRRLVPYLRQKLEAGEPAELTSGNQIRDFLDVREVGAMIADTALGQRQGPVNICSGIPVTVRQLAERIADDYGRRDLLRFGARPDNLFDPPCIVGVREESL</sequence>
<proteinExistence type="predicted"/>
<dbReference type="PATRIC" id="fig|768671.3.peg.516"/>
<dbReference type="Gene3D" id="3.40.50.720">
    <property type="entry name" value="NAD(P)-binding Rossmann-like Domain"/>
    <property type="match status" value="1"/>
</dbReference>
<keyword evidence="3" id="KW-1185">Reference proteome</keyword>
<dbReference type="InterPro" id="IPR050177">
    <property type="entry name" value="Lipid_A_modif_metabolic_enz"/>
</dbReference>
<name>F9U6B9_9GAMM</name>
<dbReference type="EMBL" id="AFWV01000001">
    <property type="protein sequence ID" value="EGV20692.1"/>
    <property type="molecule type" value="Genomic_DNA"/>
</dbReference>
<dbReference type="OrthoDB" id="9803010at2"/>
<reference evidence="2 3" key="1">
    <citation type="submission" date="2011-06" db="EMBL/GenBank/DDBJ databases">
        <title>The draft genome of Thiocapsa marina 5811.</title>
        <authorList>
            <consortium name="US DOE Joint Genome Institute (JGI-PGF)"/>
            <person name="Lucas S."/>
            <person name="Han J."/>
            <person name="Cheng J.-F."/>
            <person name="Goodwin L."/>
            <person name="Pitluck S."/>
            <person name="Peters L."/>
            <person name="Land M.L."/>
            <person name="Hauser L."/>
            <person name="Vogl K."/>
            <person name="Liu Z."/>
            <person name="Imhoff J."/>
            <person name="Thiel V."/>
            <person name="Frigaard N.-U."/>
            <person name="Bryant D."/>
            <person name="Woyke T.J."/>
        </authorList>
    </citation>
    <scope>NUCLEOTIDE SEQUENCE [LARGE SCALE GENOMIC DNA]</scope>
    <source>
        <strain evidence="2 3">5811</strain>
    </source>
</reference>
<accession>F9U6B9</accession>
<dbReference type="PANTHER" id="PTHR43245">
    <property type="entry name" value="BIFUNCTIONAL POLYMYXIN RESISTANCE PROTEIN ARNA"/>
    <property type="match status" value="1"/>
</dbReference>